<dbReference type="EMBL" id="QGDT01000004">
    <property type="protein sequence ID" value="PWJ58302.1"/>
    <property type="molecule type" value="Genomic_DNA"/>
</dbReference>
<reference evidence="1 2" key="1">
    <citation type="submission" date="2018-03" db="EMBL/GenBank/DDBJ databases">
        <title>Genomic Encyclopedia of Archaeal and Bacterial Type Strains, Phase II (KMG-II): from individual species to whole genera.</title>
        <authorList>
            <person name="Goeker M."/>
        </authorList>
    </citation>
    <scope>NUCLEOTIDE SEQUENCE [LARGE SCALE GENOMIC DNA]</scope>
    <source>
        <strain evidence="1 2">DSM 100346</strain>
    </source>
</reference>
<proteinExistence type="predicted"/>
<evidence type="ECO:0000313" key="1">
    <source>
        <dbReference type="EMBL" id="PWJ58302.1"/>
    </source>
</evidence>
<gene>
    <name evidence="1" type="ORF">CLV98_104161</name>
</gene>
<dbReference type="Proteomes" id="UP000245880">
    <property type="component" value="Unassembled WGS sequence"/>
</dbReference>
<name>A0A316ALA9_9BACT</name>
<keyword evidence="2" id="KW-1185">Reference proteome</keyword>
<evidence type="ECO:0000313" key="2">
    <source>
        <dbReference type="Proteomes" id="UP000245880"/>
    </source>
</evidence>
<organism evidence="1 2">
    <name type="scientific">Dyadobacter jejuensis</name>
    <dbReference type="NCBI Taxonomy" id="1082580"/>
    <lineage>
        <taxon>Bacteria</taxon>
        <taxon>Pseudomonadati</taxon>
        <taxon>Bacteroidota</taxon>
        <taxon>Cytophagia</taxon>
        <taxon>Cytophagales</taxon>
        <taxon>Spirosomataceae</taxon>
        <taxon>Dyadobacter</taxon>
    </lineage>
</organism>
<accession>A0A316ALA9</accession>
<comment type="caution">
    <text evidence="1">The sequence shown here is derived from an EMBL/GenBank/DDBJ whole genome shotgun (WGS) entry which is preliminary data.</text>
</comment>
<dbReference type="AlphaFoldDB" id="A0A316ALA9"/>
<sequence>MFKLVTCQKYLPVAIIVAEKEDEDPLKGMQQAKKYLECEPFEVKYVLPVTGIFMENTIIS</sequence>
<protein>
    <submittedName>
        <fullName evidence="1">Uncharacterized protein</fullName>
    </submittedName>
</protein>
<dbReference type="Gene3D" id="3.90.1570.30">
    <property type="match status" value="1"/>
</dbReference>